<dbReference type="EMBL" id="BAAAPC010000010">
    <property type="protein sequence ID" value="GAA1999059.1"/>
    <property type="molecule type" value="Genomic_DNA"/>
</dbReference>
<organism evidence="1 2">
    <name type="scientific">Nocardiopsis rhodophaea</name>
    <dbReference type="NCBI Taxonomy" id="280238"/>
    <lineage>
        <taxon>Bacteria</taxon>
        <taxon>Bacillati</taxon>
        <taxon>Actinomycetota</taxon>
        <taxon>Actinomycetes</taxon>
        <taxon>Streptosporangiales</taxon>
        <taxon>Nocardiopsidaceae</taxon>
        <taxon>Nocardiopsis</taxon>
    </lineage>
</organism>
<sequence length="98" mass="11382">MNDEKGARDLMLWLLRRHYADAWTIRRTAHLWIAVATDPDTDRAPTVMHDDVEKFVHELENPPPRIGRRISLLSTSWSTERLDQIGDGAYRDNTPPMT</sequence>
<gene>
    <name evidence="1" type="ORF">GCM10009799_27680</name>
</gene>
<proteinExistence type="predicted"/>
<evidence type="ECO:0000313" key="1">
    <source>
        <dbReference type="EMBL" id="GAA1999059.1"/>
    </source>
</evidence>
<reference evidence="1 2" key="1">
    <citation type="journal article" date="2019" name="Int. J. Syst. Evol. Microbiol.">
        <title>The Global Catalogue of Microorganisms (GCM) 10K type strain sequencing project: providing services to taxonomists for standard genome sequencing and annotation.</title>
        <authorList>
            <consortium name="The Broad Institute Genomics Platform"/>
            <consortium name="The Broad Institute Genome Sequencing Center for Infectious Disease"/>
            <person name="Wu L."/>
            <person name="Ma J."/>
        </authorList>
    </citation>
    <scope>NUCLEOTIDE SEQUENCE [LARGE SCALE GENOMIC DNA]</scope>
    <source>
        <strain evidence="1 2">JCM 15313</strain>
    </source>
</reference>
<accession>A0ABN2T575</accession>
<evidence type="ECO:0000313" key="2">
    <source>
        <dbReference type="Proteomes" id="UP001501585"/>
    </source>
</evidence>
<dbReference type="Proteomes" id="UP001501585">
    <property type="component" value="Unassembled WGS sequence"/>
</dbReference>
<name>A0ABN2T575_9ACTN</name>
<dbReference type="RefSeq" id="WP_344101829.1">
    <property type="nucleotide sequence ID" value="NZ_BAAAPC010000010.1"/>
</dbReference>
<comment type="caution">
    <text evidence="1">The sequence shown here is derived from an EMBL/GenBank/DDBJ whole genome shotgun (WGS) entry which is preliminary data.</text>
</comment>
<keyword evidence="2" id="KW-1185">Reference proteome</keyword>
<protein>
    <submittedName>
        <fullName evidence="1">Uncharacterized protein</fullName>
    </submittedName>
</protein>